<proteinExistence type="predicted"/>
<dbReference type="NCBIfam" id="NF038127">
    <property type="entry name" value="FDP_fam"/>
    <property type="match status" value="1"/>
</dbReference>
<comment type="caution">
    <text evidence="3">The sequence shown here is derived from an EMBL/GenBank/DDBJ whole genome shotgun (WGS) entry which is preliminary data.</text>
</comment>
<dbReference type="Pfam" id="PF07589">
    <property type="entry name" value="PEP-CTERM"/>
    <property type="match status" value="1"/>
</dbReference>
<evidence type="ECO:0000313" key="3">
    <source>
        <dbReference type="EMBL" id="GAA4497316.1"/>
    </source>
</evidence>
<evidence type="ECO:0000313" key="4">
    <source>
        <dbReference type="Proteomes" id="UP001501321"/>
    </source>
</evidence>
<dbReference type="RefSeq" id="WP_345011372.1">
    <property type="nucleotide sequence ID" value="NZ_BAABFC010000009.1"/>
</dbReference>
<feature type="domain" description="Ice-binding protein C-terminal" evidence="2">
    <location>
        <begin position="161"/>
        <end position="184"/>
    </location>
</feature>
<dbReference type="NCBIfam" id="TIGR02595">
    <property type="entry name" value="PEP_CTERM"/>
    <property type="match status" value="1"/>
</dbReference>
<keyword evidence="1" id="KW-0732">Signal</keyword>
<dbReference type="EMBL" id="BAABFC010000009">
    <property type="protein sequence ID" value="GAA4497316.1"/>
    <property type="molecule type" value="Genomic_DNA"/>
</dbReference>
<feature type="signal peptide" evidence="1">
    <location>
        <begin position="1"/>
        <end position="21"/>
    </location>
</feature>
<organism evidence="3 4">
    <name type="scientific">Pseudaeromonas paramecii</name>
    <dbReference type="NCBI Taxonomy" id="2138166"/>
    <lineage>
        <taxon>Bacteria</taxon>
        <taxon>Pseudomonadati</taxon>
        <taxon>Pseudomonadota</taxon>
        <taxon>Gammaproteobacteria</taxon>
        <taxon>Aeromonadales</taxon>
        <taxon>Aeromonadaceae</taxon>
        <taxon>Pseudaeromonas</taxon>
    </lineage>
</organism>
<reference evidence="4" key="1">
    <citation type="journal article" date="2019" name="Int. J. Syst. Evol. Microbiol.">
        <title>The Global Catalogue of Microorganisms (GCM) 10K type strain sequencing project: providing services to taxonomists for standard genome sequencing and annotation.</title>
        <authorList>
            <consortium name="The Broad Institute Genomics Platform"/>
            <consortium name="The Broad Institute Genome Sequencing Center for Infectious Disease"/>
            <person name="Wu L."/>
            <person name="Ma J."/>
        </authorList>
    </citation>
    <scope>NUCLEOTIDE SEQUENCE [LARGE SCALE GENOMIC DNA]</scope>
    <source>
        <strain evidence="4">JCM 32226</strain>
    </source>
</reference>
<gene>
    <name evidence="3" type="ORF">GCM10023095_13720</name>
</gene>
<dbReference type="Proteomes" id="UP001501321">
    <property type="component" value="Unassembled WGS sequence"/>
</dbReference>
<sequence length="189" mass="20120">MKKTKLGIAALLAMTGTLAQASVLDFSGTLSSDKDVAQISFTALEDLSNVLLWTDSYSSGTNLDPVLTLWSQLGDDWQQVAYNDDNSSIASGQTSWDSGLSLSSLSAGNYLLTLSAFPNFANGNLLSQGYNYDSQTSTSWTLNGTPYWQAHISAEGAITAAVPEPETYALGLLGLGALLLQRRRQKLAA</sequence>
<evidence type="ECO:0000256" key="1">
    <source>
        <dbReference type="SAM" id="SignalP"/>
    </source>
</evidence>
<feature type="chain" id="PRO_5045707565" description="Ice-binding protein C-terminal domain-containing protein" evidence="1">
    <location>
        <begin position="22"/>
        <end position="189"/>
    </location>
</feature>
<keyword evidence="4" id="KW-1185">Reference proteome</keyword>
<evidence type="ECO:0000259" key="2">
    <source>
        <dbReference type="Pfam" id="PF07589"/>
    </source>
</evidence>
<protein>
    <recommendedName>
        <fullName evidence="2">Ice-binding protein C-terminal domain-containing protein</fullName>
    </recommendedName>
</protein>
<accession>A0ABP8Q487</accession>
<name>A0ABP8Q487_9GAMM</name>
<dbReference type="InterPro" id="IPR013424">
    <property type="entry name" value="Ice-binding_C"/>
</dbReference>